<dbReference type="GO" id="GO:0015031">
    <property type="term" value="P:protein transport"/>
    <property type="evidence" value="ECO:0007669"/>
    <property type="project" value="UniProtKB-KW"/>
</dbReference>
<feature type="transmembrane region" description="Helical" evidence="8">
    <location>
        <begin position="183"/>
        <end position="206"/>
    </location>
</feature>
<feature type="transmembrane region" description="Helical" evidence="8">
    <location>
        <begin position="159"/>
        <end position="177"/>
    </location>
</feature>
<comment type="function">
    <text evidence="8">May be involved in fusion of retrograde transport vesicles derived from an endocytic compartment with the Golgi complex.</text>
</comment>
<feature type="transmembrane region" description="Helical" evidence="8">
    <location>
        <begin position="119"/>
        <end position="139"/>
    </location>
</feature>
<dbReference type="InterPro" id="IPR011691">
    <property type="entry name" value="Vesicle_transpt_SFT2"/>
</dbReference>
<feature type="transmembrane region" description="Helical" evidence="8">
    <location>
        <begin position="89"/>
        <end position="107"/>
    </location>
</feature>
<evidence type="ECO:0000313" key="9">
    <source>
        <dbReference type="EMBL" id="CAE0717243.1"/>
    </source>
</evidence>
<protein>
    <recommendedName>
        <fullName evidence="8">Vesicle transport protein</fullName>
    </recommendedName>
</protein>
<dbReference type="AlphaFoldDB" id="A0A7S4AIV8"/>
<dbReference type="Pfam" id="PF04178">
    <property type="entry name" value="Got1"/>
    <property type="match status" value="1"/>
</dbReference>
<dbReference type="GO" id="GO:0005737">
    <property type="term" value="C:cytoplasm"/>
    <property type="evidence" value="ECO:0007669"/>
    <property type="project" value="UniProtKB-ARBA"/>
</dbReference>
<dbReference type="GO" id="GO:0016020">
    <property type="term" value="C:membrane"/>
    <property type="evidence" value="ECO:0007669"/>
    <property type="project" value="UniProtKB-SubCell"/>
</dbReference>
<keyword evidence="4 8" id="KW-0653">Protein transport</keyword>
<gene>
    <name evidence="9" type="ORF">PAUS00366_LOCUS9995</name>
</gene>
<sequence>MFENIRTGYARLIPSGTNDEEDAEIMMDLGVFEDAESRAEREAALGGGGSDDDGYDSAVDFGAYYNTYCPAWFERFYDNLPGLSLRERLLGCATMMVCGYFLSFGSFMRMRNLLMGDPVPLVVNVTMGNAIALCGTCFLSGPQAQYQRMFHVSRKMASAFYLGSLGFTMVLLLVPHFPLRGLLLFLLMIGQYVAITWYCLSYIPFARDFVSSGCRRLAGAS</sequence>
<keyword evidence="6 8" id="KW-0472">Membrane</keyword>
<comment type="subcellular location">
    <subcellularLocation>
        <location evidence="1 8">Membrane</location>
        <topology evidence="1 8">Multi-pass membrane protein</topology>
    </subcellularLocation>
</comment>
<accession>A0A7S4AIV8</accession>
<keyword evidence="3 8" id="KW-0812">Transmembrane</keyword>
<organism evidence="9">
    <name type="scientific">Pseudo-nitzschia australis</name>
    <dbReference type="NCBI Taxonomy" id="44445"/>
    <lineage>
        <taxon>Eukaryota</taxon>
        <taxon>Sar</taxon>
        <taxon>Stramenopiles</taxon>
        <taxon>Ochrophyta</taxon>
        <taxon>Bacillariophyta</taxon>
        <taxon>Bacillariophyceae</taxon>
        <taxon>Bacillariophycidae</taxon>
        <taxon>Bacillariales</taxon>
        <taxon>Bacillariaceae</taxon>
        <taxon>Pseudo-nitzschia</taxon>
    </lineage>
</organism>
<evidence type="ECO:0000256" key="7">
    <source>
        <dbReference type="ARBA" id="ARBA00025800"/>
    </source>
</evidence>
<evidence type="ECO:0000256" key="1">
    <source>
        <dbReference type="ARBA" id="ARBA00004141"/>
    </source>
</evidence>
<evidence type="ECO:0000256" key="5">
    <source>
        <dbReference type="ARBA" id="ARBA00022989"/>
    </source>
</evidence>
<dbReference type="GO" id="GO:0012505">
    <property type="term" value="C:endomembrane system"/>
    <property type="evidence" value="ECO:0007669"/>
    <property type="project" value="UniProtKB-ARBA"/>
</dbReference>
<evidence type="ECO:0000256" key="6">
    <source>
        <dbReference type="ARBA" id="ARBA00023136"/>
    </source>
</evidence>
<reference evidence="9" key="1">
    <citation type="submission" date="2021-01" db="EMBL/GenBank/DDBJ databases">
        <authorList>
            <person name="Corre E."/>
            <person name="Pelletier E."/>
            <person name="Niang G."/>
            <person name="Scheremetjew M."/>
            <person name="Finn R."/>
            <person name="Kale V."/>
            <person name="Holt S."/>
            <person name="Cochrane G."/>
            <person name="Meng A."/>
            <person name="Brown T."/>
            <person name="Cohen L."/>
        </authorList>
    </citation>
    <scope>NUCLEOTIDE SEQUENCE</scope>
    <source>
        <strain evidence="9">10249 10 AB</strain>
    </source>
</reference>
<proteinExistence type="inferred from homology"/>
<keyword evidence="5 8" id="KW-1133">Transmembrane helix</keyword>
<comment type="similarity">
    <text evidence="7 8">Belongs to the SFT2 family.</text>
</comment>
<name>A0A7S4AIV8_9STRA</name>
<evidence type="ECO:0000256" key="2">
    <source>
        <dbReference type="ARBA" id="ARBA00022448"/>
    </source>
</evidence>
<dbReference type="PANTHER" id="PTHR23137:SF6">
    <property type="entry name" value="VESICLE TRANSPORT PROTEIN"/>
    <property type="match status" value="1"/>
</dbReference>
<evidence type="ECO:0000256" key="4">
    <source>
        <dbReference type="ARBA" id="ARBA00022927"/>
    </source>
</evidence>
<evidence type="ECO:0000256" key="8">
    <source>
        <dbReference type="RuleBase" id="RU363111"/>
    </source>
</evidence>
<dbReference type="EMBL" id="HBIX01013528">
    <property type="protein sequence ID" value="CAE0717243.1"/>
    <property type="molecule type" value="Transcribed_RNA"/>
</dbReference>
<dbReference type="PANTHER" id="PTHR23137">
    <property type="entry name" value="VESICLE TRANSPORT PROTEIN-RELATED"/>
    <property type="match status" value="1"/>
</dbReference>
<dbReference type="GO" id="GO:0016192">
    <property type="term" value="P:vesicle-mediated transport"/>
    <property type="evidence" value="ECO:0007669"/>
    <property type="project" value="InterPro"/>
</dbReference>
<keyword evidence="2 8" id="KW-0813">Transport</keyword>
<evidence type="ECO:0000256" key="3">
    <source>
        <dbReference type="ARBA" id="ARBA00022692"/>
    </source>
</evidence>
<dbReference type="InterPro" id="IPR007305">
    <property type="entry name" value="Vesicle_transpt_Got1/SFT2"/>
</dbReference>